<protein>
    <recommendedName>
        <fullName evidence="1">HNH endonuclease 5 domain-containing protein</fullName>
    </recommendedName>
</protein>
<dbReference type="Pfam" id="PF14279">
    <property type="entry name" value="HNH_5"/>
    <property type="match status" value="1"/>
</dbReference>
<keyword evidence="3" id="KW-1185">Reference proteome</keyword>
<dbReference type="RefSeq" id="WP_038640837.1">
    <property type="nucleotide sequence ID" value="NZ_CP009888.1"/>
</dbReference>
<dbReference type="InterPro" id="IPR029471">
    <property type="entry name" value="HNH_5"/>
</dbReference>
<feature type="domain" description="HNH endonuclease 5" evidence="1">
    <location>
        <begin position="82"/>
        <end position="115"/>
    </location>
</feature>
<dbReference type="HOGENOM" id="CLU_108879_4_2_6"/>
<organism evidence="2 3">
    <name type="scientific">Pseudoalteromonas piratica</name>
    <dbReference type="NCBI Taxonomy" id="1348114"/>
    <lineage>
        <taxon>Bacteria</taxon>
        <taxon>Pseudomonadati</taxon>
        <taxon>Pseudomonadota</taxon>
        <taxon>Gammaproteobacteria</taxon>
        <taxon>Alteromonadales</taxon>
        <taxon>Pseudoalteromonadaceae</taxon>
        <taxon>Pseudoalteromonas</taxon>
    </lineage>
</organism>
<accession>A0A0A7EGU5</accession>
<dbReference type="KEGG" id="pseo:OM33_08465"/>
<dbReference type="Gene3D" id="1.10.30.50">
    <property type="match status" value="1"/>
</dbReference>
<reference evidence="2 3" key="1">
    <citation type="submission" date="2014-11" db="EMBL/GenBank/DDBJ databases">
        <title>Complete Genome Sequence of Pseudoalteromonas sp. Strain OCN003 Isolated from Kaneohe Bay, Oahu, Hawaii.</title>
        <authorList>
            <person name="Beurmann S."/>
            <person name="Videau P."/>
            <person name="Ushijima B."/>
            <person name="Smith A.M."/>
            <person name="Aeby G.S."/>
            <person name="Callahan S.M."/>
            <person name="Belcaid M."/>
        </authorList>
    </citation>
    <scope>NUCLEOTIDE SEQUENCE [LARGE SCALE GENOMIC DNA]</scope>
    <source>
        <strain evidence="2 3">OCN003</strain>
    </source>
</reference>
<dbReference type="eggNOG" id="COG1403">
    <property type="taxonomic scope" value="Bacteria"/>
</dbReference>
<dbReference type="EMBL" id="CP009888">
    <property type="protein sequence ID" value="AIY65187.1"/>
    <property type="molecule type" value="Genomic_DNA"/>
</dbReference>
<proteinExistence type="predicted"/>
<name>A0A0A7EGU5_9GAMM</name>
<gene>
    <name evidence="2" type="ORF">OM33_08465</name>
</gene>
<dbReference type="AlphaFoldDB" id="A0A0A7EGU5"/>
<evidence type="ECO:0000313" key="3">
    <source>
        <dbReference type="Proteomes" id="UP000030341"/>
    </source>
</evidence>
<evidence type="ECO:0000313" key="2">
    <source>
        <dbReference type="EMBL" id="AIY65187.1"/>
    </source>
</evidence>
<sequence length="143" mass="15999">MPRAIPKRCRQSGCGNSTTHRHGYCDQHADNKGFGKYRKDLKKKGKLVYQTNEWKHHIAPKVKSLANFLCLNCLLGNPSIVKQGVIAEHIVPASKGGDESLSNLSCFCKECANEKTGWEVGKTKQQILKRYGHTSVLKYREGA</sequence>
<dbReference type="STRING" id="1348114.OM33_08465"/>
<dbReference type="OrthoDB" id="9784774at2"/>
<dbReference type="Proteomes" id="UP000030341">
    <property type="component" value="Chromosome 1"/>
</dbReference>
<evidence type="ECO:0000259" key="1">
    <source>
        <dbReference type="Pfam" id="PF14279"/>
    </source>
</evidence>